<dbReference type="RefSeq" id="WP_071901193.1">
    <property type="nucleotide sequence ID" value="NZ_MPIN01000007.1"/>
</dbReference>
<comment type="caution">
    <text evidence="4">The sequence shown here is derived from an EMBL/GenBank/DDBJ whole genome shotgun (WGS) entry which is preliminary data.</text>
</comment>
<evidence type="ECO:0000259" key="3">
    <source>
        <dbReference type="Pfam" id="PF09990"/>
    </source>
</evidence>
<reference evidence="5" key="1">
    <citation type="submission" date="2016-11" db="EMBL/GenBank/DDBJ databases">
        <authorList>
            <person name="Shukria A."/>
            <person name="Stevens D.C."/>
        </authorList>
    </citation>
    <scope>NUCLEOTIDE SEQUENCE [LARGE SCALE GENOMIC DNA]</scope>
    <source>
        <strain evidence="5">Cbfe23</strain>
    </source>
</reference>
<keyword evidence="2" id="KW-1133">Transmembrane helix</keyword>
<organism evidence="4 5">
    <name type="scientific">Cystobacter ferrugineus</name>
    <dbReference type="NCBI Taxonomy" id="83449"/>
    <lineage>
        <taxon>Bacteria</taxon>
        <taxon>Pseudomonadati</taxon>
        <taxon>Myxococcota</taxon>
        <taxon>Myxococcia</taxon>
        <taxon>Myxococcales</taxon>
        <taxon>Cystobacterineae</taxon>
        <taxon>Archangiaceae</taxon>
        <taxon>Cystobacter</taxon>
    </lineage>
</organism>
<accession>A0A1L9B657</accession>
<keyword evidence="2" id="KW-0472">Membrane</keyword>
<evidence type="ECO:0000256" key="2">
    <source>
        <dbReference type="SAM" id="Phobius"/>
    </source>
</evidence>
<gene>
    <name evidence="4" type="ORF">BON30_26430</name>
</gene>
<dbReference type="Pfam" id="PF09990">
    <property type="entry name" value="DUF2231"/>
    <property type="match status" value="1"/>
</dbReference>
<dbReference type="STRING" id="83449.BON30_26430"/>
<evidence type="ECO:0000256" key="1">
    <source>
        <dbReference type="SAM" id="MobiDB-lite"/>
    </source>
</evidence>
<keyword evidence="2" id="KW-0812">Transmembrane</keyword>
<feature type="domain" description="DUF2231" evidence="3">
    <location>
        <begin position="6"/>
        <end position="138"/>
    </location>
</feature>
<feature type="transmembrane region" description="Helical" evidence="2">
    <location>
        <begin position="12"/>
        <end position="33"/>
    </location>
</feature>
<evidence type="ECO:0000313" key="4">
    <source>
        <dbReference type="EMBL" id="OJH37727.1"/>
    </source>
</evidence>
<sequence>MKMLLHELHPSVVHAPLALLPTATVADFIAVASGDRAWAKVGRRLWVAGTLSALFSGMAGLASSQEVRLEDPRARDMVFLHGMGNAVVTMGAVGVTLWRLSRPPSLTQSVIALLANSVALYTATLGGKMVYELGVGINPMPAEAASGTLKGPPLLSREAPGALVRDALAGVRWLFGRARSLWTGSRPLHSGAKGFGRGYESPPMPEEVLVPDSTAPRSDAPRM</sequence>
<feature type="transmembrane region" description="Helical" evidence="2">
    <location>
        <begin position="45"/>
        <end position="65"/>
    </location>
</feature>
<reference evidence="4 5" key="2">
    <citation type="submission" date="2016-12" db="EMBL/GenBank/DDBJ databases">
        <title>Draft Genome Sequence of Cystobacter ferrugineus Strain Cbfe23.</title>
        <authorList>
            <person name="Akbar S."/>
            <person name="Dowd S.E."/>
            <person name="Stevens D.C."/>
        </authorList>
    </citation>
    <scope>NUCLEOTIDE SEQUENCE [LARGE SCALE GENOMIC DNA]</scope>
    <source>
        <strain evidence="4 5">Cbfe23</strain>
    </source>
</reference>
<dbReference type="OrthoDB" id="5511032at2"/>
<dbReference type="InterPro" id="IPR019251">
    <property type="entry name" value="DUF2231_TM"/>
</dbReference>
<dbReference type="AlphaFoldDB" id="A0A1L9B657"/>
<proteinExistence type="predicted"/>
<name>A0A1L9B657_9BACT</name>
<feature type="transmembrane region" description="Helical" evidence="2">
    <location>
        <begin position="77"/>
        <end position="98"/>
    </location>
</feature>
<dbReference type="EMBL" id="MPIN01000007">
    <property type="protein sequence ID" value="OJH37727.1"/>
    <property type="molecule type" value="Genomic_DNA"/>
</dbReference>
<protein>
    <recommendedName>
        <fullName evidence="3">DUF2231 domain-containing protein</fullName>
    </recommendedName>
</protein>
<feature type="region of interest" description="Disordered" evidence="1">
    <location>
        <begin position="192"/>
        <end position="223"/>
    </location>
</feature>
<dbReference type="Proteomes" id="UP000182229">
    <property type="component" value="Unassembled WGS sequence"/>
</dbReference>
<evidence type="ECO:0000313" key="5">
    <source>
        <dbReference type="Proteomes" id="UP000182229"/>
    </source>
</evidence>
<keyword evidence="5" id="KW-1185">Reference proteome</keyword>